<keyword evidence="2" id="KW-0597">Phosphoprotein</keyword>
<dbReference type="InterPro" id="IPR045851">
    <property type="entry name" value="AMP-bd_C_sf"/>
</dbReference>
<evidence type="ECO:0000259" key="4">
    <source>
        <dbReference type="PROSITE" id="PS50075"/>
    </source>
</evidence>
<sequence length="1736" mass="191003">MLGSNDDVQTVTPQELEGIWKRNSPVPPAVARCAHAIFEQWARSQPSAPAVCAWDGRLSYGELDRKAAALASHLIEVGVGPGTLVPLCFEKSLWTTVAILAVLKVGGAFVLLDPSLPESRLQDIVRQLEATLILTSLPNRPLSSRLVQNVVVVNLDYFDGALGHQAERRLPCPSSSSLAYISFTSGSTGTPKGVMVTHENVASAVCYQMNRLRLTTESRIFDLASYSFSASICNVFHALLAGGCLCVPSDHDRKHRIAESITSFGANVIEITPSIARLLSPEETPTLRLILFSGEATGARDMEIWLGKKAIIAHTYGNTECPFNTNINYNPSSLEYATHIGDAVGAVSWIVNPQNHEELVAPGCVGELLLEGPVVSQGYLNGADKTRAAFIEDPVWLLQGAPGRPGRHGRLYKSGDLVRYNEDGHLVFVGRKDTQVKIRGQRVELGEVEHWLHKYVKSTARTVAEVVVPQGKNAKPLLAAFIQNESNGPGRNGHAVGQNKSDKDHVGLVIYPFAADIQAKISAHLPSYMVPSIIFSIEKLPQTMTGKLDRKRLREIGSSLSVEMLAEMLSSNRGPKRQPSSEILRCIQKIWSQVLDIPTAKIGLDDNFFHLGGDSIAAMKVVGEARKLGINLTVTDCFRYPVLHEHSKHSFHSVPSSSEDFVPFALIGDGVDIPSLLEDLTKACSATPAKISDAYPCTPLQQGLMALTLQRPGEYSMQGVMELSKNIDLERFCAAWERAARTMPILRTRLVQHRQLGLLQVVCDEPVRWVKATGLEEYLSADREDPMGLGRPLVRYGLVKETSEAVAPRWFVWSIHHTLYDGWSMPLLIDEVSRAYRGDAIETPPPFQTFIKYVKEQDNEDSRRYWQDTLSGCEGLTPFPSLPPTIKQPMADQTVEYQLPRPQVRSTDRNVTTSTLVRAAWALLISRMTNCPDVVFGITVSGRSAPVTGVETMAAPTFATVPLRVKPDENQTMWDYVDAVQQQSLDMTPHEQIGLQGIAEMSPDGRQACSFQTLLIIHPPETGTSQEEYGTWQPIRHQQWFNTYAFLIEVYLGDGSLTVKATFDSRVIQPWAVRKLLERLEFVTRQLEDAEAVDKLADIQVMTPHDLEQIWNWNSTLPAPWDVCVHDVFREQAMRRPDAPAVHSWDGQLTYRELDQLSSRLAGRLVQYGVGPDMIVPLLFEKSMWAPAAMLGVLKAGGAFVSIDTCLPEQRIQAIVQQVRSKVVVSSAANLRLSSRLSGTVIELGQDSMRLFDSSARPLPVDVTPSATMFAVFTSGSTGTPKGALLSHRNFCSSLKHQLRALGFNQDSRVFDFASYAFDVAIHNAFAAFASGGCLCIPSEKDRKDNINQVMADMRVTLANVTTSVARLIVPSSVPQLQTLIFGGEAVFIDDVVRWWDKVRVVNAYGPAECGPSTISWEQTSPQDITHIGAGLGLLTWVVDPDNHDILLPPGCVGELLLEGPLVGCGYLNDPAKTAAVFIEDPKWLLRGTATHPGRHGRLYKTGDLVRYSERGMLAYLGRKDTQVKIRGQRVELGEIEHCVQKCMPDATRVVAELITPRGAQSGPVLAAFLEIDAAATTAAEPEHHTAAARILPTPAGTRTRIAEALPAYMVPSAFISMKQLPVTPTGKLNRKQLREIGMAFTMRELSEPQSGRLEVKRPPVTNVERQMQQIWAKVLKIDPVTIGLDDSFAVLGGDSIGMMRMVVEARQAGLELTVVDIVRHPRLCQLAARTDGTSR</sequence>
<dbReference type="SUPFAM" id="SSF52777">
    <property type="entry name" value="CoA-dependent acyltransferases"/>
    <property type="match status" value="2"/>
</dbReference>
<dbReference type="InterPro" id="IPR001242">
    <property type="entry name" value="Condensation_dom"/>
</dbReference>
<dbReference type="InterPro" id="IPR042099">
    <property type="entry name" value="ANL_N_sf"/>
</dbReference>
<evidence type="ECO:0000256" key="1">
    <source>
        <dbReference type="ARBA" id="ARBA00022450"/>
    </source>
</evidence>
<dbReference type="OrthoDB" id="416786at2759"/>
<dbReference type="KEGG" id="ptkz:JDV02_002597"/>
<organism evidence="5 6">
    <name type="scientific">Purpureocillium takamizusanense</name>
    <dbReference type="NCBI Taxonomy" id="2060973"/>
    <lineage>
        <taxon>Eukaryota</taxon>
        <taxon>Fungi</taxon>
        <taxon>Dikarya</taxon>
        <taxon>Ascomycota</taxon>
        <taxon>Pezizomycotina</taxon>
        <taxon>Sordariomycetes</taxon>
        <taxon>Hypocreomycetidae</taxon>
        <taxon>Hypocreales</taxon>
        <taxon>Ophiocordycipitaceae</taxon>
        <taxon>Purpureocillium</taxon>
    </lineage>
</organism>
<dbReference type="FunFam" id="1.10.1200.10:FF:000005">
    <property type="entry name" value="Nonribosomal peptide synthetase 1"/>
    <property type="match status" value="1"/>
</dbReference>
<dbReference type="InterPro" id="IPR020806">
    <property type="entry name" value="PKS_PP-bd"/>
</dbReference>
<dbReference type="FunFam" id="3.40.50.12780:FF:000014">
    <property type="entry name" value="Nonribosomal peptide synthetase 1"/>
    <property type="match status" value="1"/>
</dbReference>
<dbReference type="Gene3D" id="3.30.300.30">
    <property type="match status" value="2"/>
</dbReference>
<evidence type="ECO:0000313" key="5">
    <source>
        <dbReference type="EMBL" id="UNI16130.1"/>
    </source>
</evidence>
<dbReference type="InterPro" id="IPR010071">
    <property type="entry name" value="AA_adenyl_dom"/>
</dbReference>
<dbReference type="Proteomes" id="UP000829364">
    <property type="component" value="Chromosome 2"/>
</dbReference>
<evidence type="ECO:0000256" key="2">
    <source>
        <dbReference type="ARBA" id="ARBA00022553"/>
    </source>
</evidence>
<dbReference type="Pfam" id="PF00501">
    <property type="entry name" value="AMP-binding"/>
    <property type="match status" value="2"/>
</dbReference>
<dbReference type="Pfam" id="PF00550">
    <property type="entry name" value="PP-binding"/>
    <property type="match status" value="2"/>
</dbReference>
<dbReference type="InterPro" id="IPR000873">
    <property type="entry name" value="AMP-dep_synth/lig_dom"/>
</dbReference>
<dbReference type="PROSITE" id="PS00012">
    <property type="entry name" value="PHOSPHOPANTETHEINE"/>
    <property type="match status" value="1"/>
</dbReference>
<dbReference type="SUPFAM" id="SSF47336">
    <property type="entry name" value="ACP-like"/>
    <property type="match status" value="2"/>
</dbReference>
<dbReference type="GO" id="GO:0031177">
    <property type="term" value="F:phosphopantetheine binding"/>
    <property type="evidence" value="ECO:0007669"/>
    <property type="project" value="InterPro"/>
</dbReference>
<feature type="domain" description="Carrier" evidence="4">
    <location>
        <begin position="1659"/>
        <end position="1735"/>
    </location>
</feature>
<dbReference type="Gene3D" id="3.30.559.30">
    <property type="entry name" value="Nonribosomal peptide synthetase, condensation domain"/>
    <property type="match status" value="1"/>
</dbReference>
<dbReference type="RefSeq" id="XP_047839611.1">
    <property type="nucleotide sequence ID" value="XM_047983639.1"/>
</dbReference>
<dbReference type="SMART" id="SM00823">
    <property type="entry name" value="PKS_PP"/>
    <property type="match status" value="2"/>
</dbReference>
<dbReference type="InterPro" id="IPR006162">
    <property type="entry name" value="Ppantetheine_attach_site"/>
</dbReference>
<dbReference type="Gene3D" id="3.40.50.12780">
    <property type="entry name" value="N-terminal domain of ligase-like"/>
    <property type="match status" value="2"/>
</dbReference>
<dbReference type="GO" id="GO:0044550">
    <property type="term" value="P:secondary metabolite biosynthetic process"/>
    <property type="evidence" value="ECO:0007669"/>
    <property type="project" value="TreeGrafter"/>
</dbReference>
<keyword evidence="6" id="KW-1185">Reference proteome</keyword>
<accession>A0A9Q8V7L0</accession>
<dbReference type="EMBL" id="CP086355">
    <property type="protein sequence ID" value="UNI16130.1"/>
    <property type="molecule type" value="Genomic_DNA"/>
</dbReference>
<dbReference type="CDD" id="cd05918">
    <property type="entry name" value="A_NRPS_SidN3_like"/>
    <property type="match status" value="2"/>
</dbReference>
<dbReference type="PANTHER" id="PTHR45527:SF1">
    <property type="entry name" value="FATTY ACID SYNTHASE"/>
    <property type="match status" value="1"/>
</dbReference>
<dbReference type="InterPro" id="IPR009081">
    <property type="entry name" value="PP-bd_ACP"/>
</dbReference>
<dbReference type="Gene3D" id="3.30.559.10">
    <property type="entry name" value="Chloramphenicol acetyltransferase-like domain"/>
    <property type="match status" value="1"/>
</dbReference>
<dbReference type="NCBIfam" id="TIGR01733">
    <property type="entry name" value="AA-adenyl-dom"/>
    <property type="match status" value="2"/>
</dbReference>
<proteinExistence type="predicted"/>
<dbReference type="InterPro" id="IPR020845">
    <property type="entry name" value="AMP-binding_CS"/>
</dbReference>
<dbReference type="GO" id="GO:0043041">
    <property type="term" value="P:amino acid activation for nonribosomal peptide biosynthetic process"/>
    <property type="evidence" value="ECO:0007669"/>
    <property type="project" value="TreeGrafter"/>
</dbReference>
<keyword evidence="1" id="KW-0596">Phosphopantetheine</keyword>
<dbReference type="CDD" id="cd19545">
    <property type="entry name" value="FUM14_C_NRPS-like"/>
    <property type="match status" value="1"/>
</dbReference>
<evidence type="ECO:0000313" key="6">
    <source>
        <dbReference type="Proteomes" id="UP000829364"/>
    </source>
</evidence>
<dbReference type="InterPro" id="IPR023213">
    <property type="entry name" value="CAT-like_dom_sf"/>
</dbReference>
<dbReference type="PROSITE" id="PS50075">
    <property type="entry name" value="CARRIER"/>
    <property type="match status" value="2"/>
</dbReference>
<reference evidence="5" key="1">
    <citation type="submission" date="2021-11" db="EMBL/GenBank/DDBJ databases">
        <title>Purpureocillium_takamizusanense_genome.</title>
        <authorList>
            <person name="Nguyen N.-H."/>
        </authorList>
    </citation>
    <scope>NUCLEOTIDE SEQUENCE</scope>
    <source>
        <strain evidence="5">PT3</strain>
    </source>
</reference>
<evidence type="ECO:0000256" key="3">
    <source>
        <dbReference type="ARBA" id="ARBA00022598"/>
    </source>
</evidence>
<name>A0A9Q8V7L0_9HYPO</name>
<feature type="domain" description="Carrier" evidence="4">
    <location>
        <begin position="578"/>
        <end position="654"/>
    </location>
</feature>
<keyword evidence="3" id="KW-0436">Ligase</keyword>
<dbReference type="FunFam" id="3.30.300.30:FF:000015">
    <property type="entry name" value="Nonribosomal peptide synthase SidD"/>
    <property type="match status" value="2"/>
</dbReference>
<dbReference type="GeneID" id="72064558"/>
<dbReference type="PANTHER" id="PTHR45527">
    <property type="entry name" value="NONRIBOSOMAL PEPTIDE SYNTHETASE"/>
    <property type="match status" value="1"/>
</dbReference>
<dbReference type="GO" id="GO:0005737">
    <property type="term" value="C:cytoplasm"/>
    <property type="evidence" value="ECO:0007669"/>
    <property type="project" value="TreeGrafter"/>
</dbReference>
<dbReference type="SUPFAM" id="SSF56801">
    <property type="entry name" value="Acetyl-CoA synthetase-like"/>
    <property type="match status" value="2"/>
</dbReference>
<protein>
    <submittedName>
        <fullName evidence="5">NRPS</fullName>
    </submittedName>
</protein>
<dbReference type="PROSITE" id="PS00455">
    <property type="entry name" value="AMP_BINDING"/>
    <property type="match status" value="1"/>
</dbReference>
<dbReference type="Gene3D" id="1.10.1200.10">
    <property type="entry name" value="ACP-like"/>
    <property type="match status" value="2"/>
</dbReference>
<dbReference type="GO" id="GO:0016874">
    <property type="term" value="F:ligase activity"/>
    <property type="evidence" value="ECO:0007669"/>
    <property type="project" value="UniProtKB-KW"/>
</dbReference>
<dbReference type="Pfam" id="PF00668">
    <property type="entry name" value="Condensation"/>
    <property type="match status" value="1"/>
</dbReference>
<dbReference type="InterPro" id="IPR036736">
    <property type="entry name" value="ACP-like_sf"/>
</dbReference>
<gene>
    <name evidence="5" type="ORF">JDV02_002597</name>
</gene>